<dbReference type="EMBL" id="KF673550">
    <property type="protein sequence ID" value="AHA41711.1"/>
    <property type="molecule type" value="Genomic_DNA"/>
</dbReference>
<geneLocation type="mitochondrion" evidence="3"/>
<evidence type="ECO:0000313" key="3">
    <source>
        <dbReference type="EMBL" id="AHA41711.1"/>
    </source>
</evidence>
<keyword evidence="3" id="KW-0496">Mitochondrion</keyword>
<reference evidence="3" key="1">
    <citation type="submission" date="2013-09" db="EMBL/GenBank/DDBJ databases">
        <title>The mitochondrial genome sequence of Ganoderma sinense.</title>
        <authorList>
            <person name="Qian J."/>
        </authorList>
    </citation>
    <scope>NUCLEOTIDE SEQUENCE</scope>
</reference>
<evidence type="ECO:0000256" key="2">
    <source>
        <dbReference type="SAM" id="Phobius"/>
    </source>
</evidence>
<feature type="region of interest" description="Disordered" evidence="1">
    <location>
        <begin position="69"/>
        <end position="118"/>
    </location>
</feature>
<organism evidence="3">
    <name type="scientific">Ganoderma sinense</name>
    <dbReference type="NCBI Taxonomy" id="36075"/>
    <lineage>
        <taxon>Eukaryota</taxon>
        <taxon>Fungi</taxon>
        <taxon>Dikarya</taxon>
        <taxon>Basidiomycota</taxon>
        <taxon>Agaricomycotina</taxon>
        <taxon>Agaricomycetes</taxon>
        <taxon>Polyporales</taxon>
        <taxon>Polyporaceae</taxon>
        <taxon>Ganoderma</taxon>
    </lineage>
</organism>
<keyword evidence="2" id="KW-0812">Transmembrane</keyword>
<sequence>MNQIFLNFNFSMLDLNFTILDIIFFTTILSVTLIILHMSGRKIGEIGKNVVTILVGADAALNLGDRIFGGKDESKTSNTNSNDSGNQGSNSTNEESKTSNNDSNDNSSGQNNEGTKNS</sequence>
<proteinExistence type="predicted"/>
<protein>
    <submittedName>
        <fullName evidence="3">Uncharacterized protein</fullName>
    </submittedName>
</protein>
<feature type="compositionally biased region" description="Low complexity" evidence="1">
    <location>
        <begin position="76"/>
        <end position="112"/>
    </location>
</feature>
<evidence type="ECO:0000256" key="1">
    <source>
        <dbReference type="SAM" id="MobiDB-lite"/>
    </source>
</evidence>
<dbReference type="RefSeq" id="YP_008854711.1">
    <property type="nucleotide sequence ID" value="NC_022933.1"/>
</dbReference>
<feature type="transmembrane region" description="Helical" evidence="2">
    <location>
        <begin position="15"/>
        <end position="36"/>
    </location>
</feature>
<dbReference type="AlphaFoldDB" id="V5KVK5"/>
<dbReference type="GeneID" id="17728368"/>
<accession>V5KVK5</accession>
<keyword evidence="2" id="KW-0472">Membrane</keyword>
<name>V5KVK5_9APHY</name>
<gene>
    <name evidence="3" type="primary">orf118</name>
    <name evidence="3" type="ORF">Gasi_Mp01</name>
</gene>
<keyword evidence="2" id="KW-1133">Transmembrane helix</keyword>